<comment type="caution">
    <text evidence="1">The sequence shown here is derived from an EMBL/GenBank/DDBJ whole genome shotgun (WGS) entry which is preliminary data.</text>
</comment>
<proteinExistence type="predicted"/>
<dbReference type="SUPFAM" id="SSF51735">
    <property type="entry name" value="NAD(P)-binding Rossmann-fold domains"/>
    <property type="match status" value="1"/>
</dbReference>
<name>A0A1Y2AIM7_9FUNG</name>
<evidence type="ECO:0000313" key="1">
    <source>
        <dbReference type="EMBL" id="ORY22150.1"/>
    </source>
</evidence>
<dbReference type="Gene3D" id="3.40.50.720">
    <property type="entry name" value="NAD(P)-binding Rossmann-like Domain"/>
    <property type="match status" value="1"/>
</dbReference>
<evidence type="ECO:0000313" key="2">
    <source>
        <dbReference type="Proteomes" id="UP000193642"/>
    </source>
</evidence>
<accession>A0A1Y2AIM7</accession>
<keyword evidence="2" id="KW-1185">Reference proteome</keyword>
<evidence type="ECO:0008006" key="3">
    <source>
        <dbReference type="Google" id="ProtNLM"/>
    </source>
</evidence>
<organism evidence="1 2">
    <name type="scientific">Rhizoclosmatium globosum</name>
    <dbReference type="NCBI Taxonomy" id="329046"/>
    <lineage>
        <taxon>Eukaryota</taxon>
        <taxon>Fungi</taxon>
        <taxon>Fungi incertae sedis</taxon>
        <taxon>Chytridiomycota</taxon>
        <taxon>Chytridiomycota incertae sedis</taxon>
        <taxon>Chytridiomycetes</taxon>
        <taxon>Chytridiales</taxon>
        <taxon>Chytriomycetaceae</taxon>
        <taxon>Rhizoclosmatium</taxon>
    </lineage>
</organism>
<reference evidence="1 2" key="1">
    <citation type="submission" date="2016-07" db="EMBL/GenBank/DDBJ databases">
        <title>Pervasive Adenine N6-methylation of Active Genes in Fungi.</title>
        <authorList>
            <consortium name="DOE Joint Genome Institute"/>
            <person name="Mondo S.J."/>
            <person name="Dannebaum R.O."/>
            <person name="Kuo R.C."/>
            <person name="Labutti K."/>
            <person name="Haridas S."/>
            <person name="Kuo A."/>
            <person name="Salamov A."/>
            <person name="Ahrendt S.R."/>
            <person name="Lipzen A."/>
            <person name="Sullivan W."/>
            <person name="Andreopoulos W.B."/>
            <person name="Clum A."/>
            <person name="Lindquist E."/>
            <person name="Daum C."/>
            <person name="Ramamoorthy G.K."/>
            <person name="Gryganskyi A."/>
            <person name="Culley D."/>
            <person name="Magnuson J.K."/>
            <person name="James T.Y."/>
            <person name="O'Malley M.A."/>
            <person name="Stajich J.E."/>
            <person name="Spatafora J.W."/>
            <person name="Visel A."/>
            <person name="Grigoriev I.V."/>
        </authorList>
    </citation>
    <scope>NUCLEOTIDE SEQUENCE [LARGE SCALE GENOMIC DNA]</scope>
    <source>
        <strain evidence="1 2">JEL800</strain>
    </source>
</reference>
<dbReference type="InterPro" id="IPR036291">
    <property type="entry name" value="NAD(P)-bd_dom_sf"/>
</dbReference>
<sequence>MHFFRPKHTIAVFETNSKTSAQFVGNALQNGHRVVALGNQNKTFTEAKKFSVANTLDELLVKADVVVIAGGAEHHQAAHHAVKRVAAYVEANTVHGYKFKHIYLVSAEGARPTAPLLERALYAELIHAEKDLVELVAKHVNIKYTVFRPPTLIETSKPNDVFVYDEAGEKTLTGLTNQISYSGLADAVLEIVETQPKFVNKVAGVNSKQVLVDALELRAIQTQSRKTASSVYEGLSEADIKHEYESNDNPTAPANRENNSDVVNIGIEGPSAARINRVLSEPPPEYDDHRPPGVDTVPILPEYRGDPKDFGRINAQLLVFERQGVMGDTVRNVMGENLPEYAA</sequence>
<dbReference type="OrthoDB" id="10254221at2759"/>
<dbReference type="EMBL" id="MCGO01000186">
    <property type="protein sequence ID" value="ORY22150.1"/>
    <property type="molecule type" value="Genomic_DNA"/>
</dbReference>
<dbReference type="AlphaFoldDB" id="A0A1Y2AIM7"/>
<dbReference type="Proteomes" id="UP000193642">
    <property type="component" value="Unassembled WGS sequence"/>
</dbReference>
<protein>
    <recommendedName>
        <fullName evidence="3">NAD(P)-binding domain-containing protein</fullName>
    </recommendedName>
</protein>
<gene>
    <name evidence="1" type="ORF">BCR33DRAFT_861588</name>
</gene>